<reference evidence="8 9" key="1">
    <citation type="submission" date="2021-05" db="EMBL/GenBank/DDBJ databases">
        <authorList>
            <person name="Zhang Z.D."/>
            <person name="Osman G."/>
        </authorList>
    </citation>
    <scope>NUCLEOTIDE SEQUENCE [LARGE SCALE GENOMIC DNA]</scope>
    <source>
        <strain evidence="8 9">KCTC 32217</strain>
    </source>
</reference>
<sequence length="58" mass="6515">MKILESHGFSLERSKGSHHLFRHPNGLRVIVPVHSLDMKKGTLLSILKQVGLSKDDLI</sequence>
<dbReference type="AlphaFoldDB" id="A0AAP2CJW3"/>
<evidence type="ECO:0000256" key="6">
    <source>
        <dbReference type="ARBA" id="ARBA00022884"/>
    </source>
</evidence>
<accession>A0AAP2CJW3</accession>
<keyword evidence="9" id="KW-1185">Reference proteome</keyword>
<evidence type="ECO:0000256" key="7">
    <source>
        <dbReference type="ARBA" id="ARBA00023016"/>
    </source>
</evidence>
<evidence type="ECO:0000256" key="5">
    <source>
        <dbReference type="ARBA" id="ARBA00022801"/>
    </source>
</evidence>
<proteinExistence type="inferred from homology"/>
<comment type="caution">
    <text evidence="8">The sequence shown here is derived from an EMBL/GenBank/DDBJ whole genome shotgun (WGS) entry which is preliminary data.</text>
</comment>
<evidence type="ECO:0000256" key="3">
    <source>
        <dbReference type="ARBA" id="ARBA00022722"/>
    </source>
</evidence>
<keyword evidence="5" id="KW-0378">Hydrolase</keyword>
<evidence type="ECO:0000313" key="8">
    <source>
        <dbReference type="EMBL" id="MBS9523920.1"/>
    </source>
</evidence>
<dbReference type="GO" id="GO:0003729">
    <property type="term" value="F:mRNA binding"/>
    <property type="evidence" value="ECO:0007669"/>
    <property type="project" value="InterPro"/>
</dbReference>
<dbReference type="Gene3D" id="3.30.920.30">
    <property type="entry name" value="Hypothetical protein"/>
    <property type="match status" value="1"/>
</dbReference>
<comment type="similarity">
    <text evidence="1">Belongs to the HicA mRNA interferase family.</text>
</comment>
<dbReference type="Pfam" id="PF07927">
    <property type="entry name" value="HicA_toxin"/>
    <property type="match status" value="1"/>
</dbReference>
<keyword evidence="6" id="KW-0694">RNA-binding</keyword>
<keyword evidence="7" id="KW-0346">Stress response</keyword>
<dbReference type="EMBL" id="JAHCMY010000003">
    <property type="protein sequence ID" value="MBS9523920.1"/>
    <property type="molecule type" value="Genomic_DNA"/>
</dbReference>
<dbReference type="GO" id="GO:0016787">
    <property type="term" value="F:hydrolase activity"/>
    <property type="evidence" value="ECO:0007669"/>
    <property type="project" value="UniProtKB-KW"/>
</dbReference>
<evidence type="ECO:0000256" key="2">
    <source>
        <dbReference type="ARBA" id="ARBA00022649"/>
    </source>
</evidence>
<dbReference type="Proteomes" id="UP001319104">
    <property type="component" value="Unassembled WGS sequence"/>
</dbReference>
<keyword evidence="3" id="KW-0540">Nuclease</keyword>
<dbReference type="RefSeq" id="WP_213944983.1">
    <property type="nucleotide sequence ID" value="NZ_JAHCMY010000003.1"/>
</dbReference>
<dbReference type="SUPFAM" id="SSF54786">
    <property type="entry name" value="YcfA/nrd intein domain"/>
    <property type="match status" value="1"/>
</dbReference>
<dbReference type="GO" id="GO:0004519">
    <property type="term" value="F:endonuclease activity"/>
    <property type="evidence" value="ECO:0007669"/>
    <property type="project" value="UniProtKB-KW"/>
</dbReference>
<evidence type="ECO:0000313" key="9">
    <source>
        <dbReference type="Proteomes" id="UP001319104"/>
    </source>
</evidence>
<name>A0AAP2CJW3_9BACT</name>
<keyword evidence="4" id="KW-0255">Endonuclease</keyword>
<dbReference type="InterPro" id="IPR012933">
    <property type="entry name" value="HicA_mRNA_interferase"/>
</dbReference>
<dbReference type="InterPro" id="IPR038570">
    <property type="entry name" value="HicA_sf"/>
</dbReference>
<keyword evidence="2" id="KW-1277">Toxin-antitoxin system</keyword>
<evidence type="ECO:0000256" key="4">
    <source>
        <dbReference type="ARBA" id="ARBA00022759"/>
    </source>
</evidence>
<dbReference type="PANTHER" id="PTHR34873:SF3">
    <property type="entry name" value="ADDICTION MODULE TOXIN, HICA FAMILY"/>
    <property type="match status" value="1"/>
</dbReference>
<gene>
    <name evidence="8" type="ORF">KI659_07820</name>
</gene>
<evidence type="ECO:0000256" key="1">
    <source>
        <dbReference type="ARBA" id="ARBA00006620"/>
    </source>
</evidence>
<protein>
    <submittedName>
        <fullName evidence="8">Type II toxin-antitoxin system HicA family toxin</fullName>
    </submittedName>
</protein>
<dbReference type="PANTHER" id="PTHR34873">
    <property type="entry name" value="SSR1766 PROTEIN"/>
    <property type="match status" value="1"/>
</dbReference>
<organism evidence="8 9">
    <name type="scientific">Litoribacter ruber</name>
    <dbReference type="NCBI Taxonomy" id="702568"/>
    <lineage>
        <taxon>Bacteria</taxon>
        <taxon>Pseudomonadati</taxon>
        <taxon>Bacteroidota</taxon>
        <taxon>Cytophagia</taxon>
        <taxon>Cytophagales</taxon>
        <taxon>Cyclobacteriaceae</taxon>
        <taxon>Litoribacter</taxon>
    </lineage>
</organism>